<dbReference type="PANTHER" id="PTHR22951">
    <property type="entry name" value="CLATHRIN ASSEMBLY PROTEIN"/>
    <property type="match status" value="1"/>
</dbReference>
<feature type="region of interest" description="Disordered" evidence="3">
    <location>
        <begin position="496"/>
        <end position="602"/>
    </location>
</feature>
<comment type="caution">
    <text evidence="5">The sequence shown here is derived from an EMBL/GenBank/DDBJ whole genome shotgun (WGS) entry which is preliminary data.</text>
</comment>
<dbReference type="FunFam" id="1.25.40.90:FF:000025">
    <property type="entry name" value="ENTH domain protein"/>
    <property type="match status" value="1"/>
</dbReference>
<dbReference type="SMART" id="SM00273">
    <property type="entry name" value="ENTH"/>
    <property type="match status" value="1"/>
</dbReference>
<dbReference type="InterPro" id="IPR011417">
    <property type="entry name" value="ANTH_dom"/>
</dbReference>
<evidence type="ECO:0000313" key="5">
    <source>
        <dbReference type="EMBL" id="CAJ2500699.1"/>
    </source>
</evidence>
<evidence type="ECO:0000313" key="6">
    <source>
        <dbReference type="Proteomes" id="UP001295740"/>
    </source>
</evidence>
<dbReference type="Gene3D" id="1.20.58.150">
    <property type="entry name" value="ANTH domain"/>
    <property type="match status" value="1"/>
</dbReference>
<proteinExistence type="predicted"/>
<feature type="compositionally biased region" description="Low complexity" evidence="3">
    <location>
        <begin position="555"/>
        <end position="570"/>
    </location>
</feature>
<dbReference type="InterPro" id="IPR008942">
    <property type="entry name" value="ENTH_VHS"/>
</dbReference>
<dbReference type="CDD" id="cd16988">
    <property type="entry name" value="ANTH_N_YAP180"/>
    <property type="match status" value="1"/>
</dbReference>
<evidence type="ECO:0000259" key="4">
    <source>
        <dbReference type="PROSITE" id="PS50942"/>
    </source>
</evidence>
<dbReference type="GO" id="GO:0032050">
    <property type="term" value="F:clathrin heavy chain binding"/>
    <property type="evidence" value="ECO:0007669"/>
    <property type="project" value="TreeGrafter"/>
</dbReference>
<feature type="compositionally biased region" description="Polar residues" evidence="3">
    <location>
        <begin position="304"/>
        <end position="313"/>
    </location>
</feature>
<dbReference type="GO" id="GO:0005545">
    <property type="term" value="F:1-phosphatidylinositol binding"/>
    <property type="evidence" value="ECO:0007669"/>
    <property type="project" value="InterPro"/>
</dbReference>
<dbReference type="FunFam" id="1.20.58.150:FF:000004">
    <property type="entry name" value="ENTH domain protein"/>
    <property type="match status" value="1"/>
</dbReference>
<feature type="domain" description="ENTH" evidence="4">
    <location>
        <begin position="1"/>
        <end position="124"/>
    </location>
</feature>
<keyword evidence="2" id="KW-0963">Cytoplasm</keyword>
<feature type="compositionally biased region" description="Polar residues" evidence="3">
    <location>
        <begin position="443"/>
        <end position="458"/>
    </location>
</feature>
<comment type="subcellular location">
    <subcellularLocation>
        <location evidence="1">Cytoplasm</location>
    </subcellularLocation>
</comment>
<feature type="region of interest" description="Disordered" evidence="3">
    <location>
        <begin position="273"/>
        <end position="330"/>
    </location>
</feature>
<keyword evidence="6" id="KW-1185">Reference proteome</keyword>
<feature type="compositionally biased region" description="Polar residues" evidence="3">
    <location>
        <begin position="524"/>
        <end position="554"/>
    </location>
</feature>
<dbReference type="InterPro" id="IPR013809">
    <property type="entry name" value="ENTH"/>
</dbReference>
<dbReference type="GO" id="GO:0005546">
    <property type="term" value="F:phosphatidylinositol-4,5-bisphosphate binding"/>
    <property type="evidence" value="ECO:0007669"/>
    <property type="project" value="TreeGrafter"/>
</dbReference>
<dbReference type="InterPro" id="IPR045192">
    <property type="entry name" value="AP180-like"/>
</dbReference>
<dbReference type="AlphaFoldDB" id="A0AAI8YB25"/>
<feature type="region of interest" description="Disordered" evidence="3">
    <location>
        <begin position="346"/>
        <end position="367"/>
    </location>
</feature>
<dbReference type="GO" id="GO:0048268">
    <property type="term" value="P:clathrin coat assembly"/>
    <property type="evidence" value="ECO:0007669"/>
    <property type="project" value="InterPro"/>
</dbReference>
<sequence length="652" mass="72017">MSSSFEKSVKGATKIKAAPPKTKYIEHILIATHAGEAGVGEVFRALQNRLRDSTWTVVFKSLITVHLMIREGSPDATLAYLAKHRNQLAIGSFTDAQIQGRNIRHYASYLAERVRAFRDTKVDWVRVKETRLEKLSVDKGLLRETEVVQNQLTALLKCDVLEDPENEITITVFRLLVLDLLCLFQVLNQAMINLLGHFFEMSKPDAERAMDIYRLFTRQTDYVVQYLAVARQWEPHTRVEVPKLKHAPVNLRRQLEDYLKDPDFEVNRRQFMAEQQHKKKGGPVLSKGDKSNADAKAATANMFPDTNTPSTSAPKAAPQPSKGPDPDLIDFFDSIEQNQTTMNFQPTQQAPQQVPQQVPQQAPQPQMGMGQMNTGNPWQPDPQQQMGQFQGNGFAPQPTGFQSNSPFQQQNVGAFPQQQQVPNQQQPNFTGAGFGGYTPQPPAQQGFSPTSLGSVPQDSVASFQTGTLSLPMQTGMQTGQQTTNPFRASMMMANPTGMSNNNMMPNSFSTPTNPQAQPQIQPQGALNRQSTNPFARSSPQAVTPFANPSPNSPFQSAPPGQAQAPLQPMATGTNPFAKNIGPPQNEAQRPQTSGGIMPQPTGTTNPFRQGAFVNHQTGMGWQHNQMPIGGGLDQLQTTPVFPRPSTQTPWQQ</sequence>
<accession>A0AAI8YB25</accession>
<dbReference type="GO" id="GO:0006900">
    <property type="term" value="P:vesicle budding from membrane"/>
    <property type="evidence" value="ECO:0007669"/>
    <property type="project" value="TreeGrafter"/>
</dbReference>
<dbReference type="InterPro" id="IPR014712">
    <property type="entry name" value="ANTH_dom_sf"/>
</dbReference>
<feature type="compositionally biased region" description="Polar residues" evidence="3">
    <location>
        <begin position="634"/>
        <end position="652"/>
    </location>
</feature>
<dbReference type="EMBL" id="CAUWAG010000003">
    <property type="protein sequence ID" value="CAJ2500699.1"/>
    <property type="molecule type" value="Genomic_DNA"/>
</dbReference>
<dbReference type="Pfam" id="PF07651">
    <property type="entry name" value="ANTH"/>
    <property type="match status" value="1"/>
</dbReference>
<feature type="compositionally biased region" description="Low complexity" evidence="3">
    <location>
        <begin position="496"/>
        <end position="523"/>
    </location>
</feature>
<feature type="region of interest" description="Disordered" evidence="3">
    <location>
        <begin position="415"/>
        <end position="458"/>
    </location>
</feature>
<evidence type="ECO:0000256" key="1">
    <source>
        <dbReference type="ARBA" id="ARBA00004496"/>
    </source>
</evidence>
<evidence type="ECO:0000256" key="2">
    <source>
        <dbReference type="ARBA" id="ARBA00022490"/>
    </source>
</evidence>
<feature type="compositionally biased region" description="Polar residues" evidence="3">
    <location>
        <begin position="585"/>
        <end position="602"/>
    </location>
</feature>
<dbReference type="SUPFAM" id="SSF48464">
    <property type="entry name" value="ENTH/VHS domain"/>
    <property type="match status" value="1"/>
</dbReference>
<dbReference type="SUPFAM" id="SSF89009">
    <property type="entry name" value="GAT-like domain"/>
    <property type="match status" value="1"/>
</dbReference>
<dbReference type="Proteomes" id="UP001295740">
    <property type="component" value="Unassembled WGS sequence"/>
</dbReference>
<organism evidence="5 6">
    <name type="scientific">Anthostomella pinea</name>
    <dbReference type="NCBI Taxonomy" id="933095"/>
    <lineage>
        <taxon>Eukaryota</taxon>
        <taxon>Fungi</taxon>
        <taxon>Dikarya</taxon>
        <taxon>Ascomycota</taxon>
        <taxon>Pezizomycotina</taxon>
        <taxon>Sordariomycetes</taxon>
        <taxon>Xylariomycetidae</taxon>
        <taxon>Xylariales</taxon>
        <taxon>Xylariaceae</taxon>
        <taxon>Anthostomella</taxon>
    </lineage>
</organism>
<reference evidence="5" key="1">
    <citation type="submission" date="2023-10" db="EMBL/GenBank/DDBJ databases">
        <authorList>
            <person name="Hackl T."/>
        </authorList>
    </citation>
    <scope>NUCLEOTIDE SEQUENCE</scope>
</reference>
<dbReference type="GO" id="GO:0000149">
    <property type="term" value="F:SNARE binding"/>
    <property type="evidence" value="ECO:0007669"/>
    <property type="project" value="TreeGrafter"/>
</dbReference>
<feature type="compositionally biased region" description="Low complexity" evidence="3">
    <location>
        <begin position="416"/>
        <end position="428"/>
    </location>
</feature>
<name>A0AAI8YB25_9PEZI</name>
<dbReference type="GO" id="GO:0005905">
    <property type="term" value="C:clathrin-coated pit"/>
    <property type="evidence" value="ECO:0007669"/>
    <property type="project" value="TreeGrafter"/>
</dbReference>
<feature type="region of interest" description="Disordered" evidence="3">
    <location>
        <begin position="627"/>
        <end position="652"/>
    </location>
</feature>
<dbReference type="GO" id="GO:0072583">
    <property type="term" value="P:clathrin-dependent endocytosis"/>
    <property type="evidence" value="ECO:0007669"/>
    <property type="project" value="InterPro"/>
</dbReference>
<dbReference type="Gene3D" id="1.25.40.90">
    <property type="match status" value="1"/>
</dbReference>
<dbReference type="PANTHER" id="PTHR22951:SF5">
    <property type="entry name" value="PHOSPHATIDYLINOSITOL-BINDING CLATHRIN ASSEMBLY PROTEIN LAP"/>
    <property type="match status" value="1"/>
</dbReference>
<gene>
    <name evidence="5" type="ORF">KHLLAP_LOCUS1167</name>
</gene>
<dbReference type="GO" id="GO:0030136">
    <property type="term" value="C:clathrin-coated vesicle"/>
    <property type="evidence" value="ECO:0007669"/>
    <property type="project" value="InterPro"/>
</dbReference>
<protein>
    <submittedName>
        <fullName evidence="5">Uu.00g035520.m01.CDS01</fullName>
    </submittedName>
</protein>
<evidence type="ECO:0000256" key="3">
    <source>
        <dbReference type="SAM" id="MobiDB-lite"/>
    </source>
</evidence>
<dbReference type="PROSITE" id="PS50942">
    <property type="entry name" value="ENTH"/>
    <property type="match status" value="1"/>
</dbReference>